<keyword evidence="8" id="KW-1133">Transmembrane helix</keyword>
<dbReference type="PANTHER" id="PTHR34220:SF7">
    <property type="entry name" value="SENSOR HISTIDINE KINASE YPDA"/>
    <property type="match status" value="1"/>
</dbReference>
<dbReference type="Gene3D" id="3.30.565.10">
    <property type="entry name" value="Histidine kinase-like ATPase, C-terminal domain"/>
    <property type="match status" value="1"/>
</dbReference>
<dbReference type="InterPro" id="IPR010559">
    <property type="entry name" value="Sig_transdc_His_kin_internal"/>
</dbReference>
<organism evidence="10 11">
    <name type="scientific">Paenibacillus thermoaerophilus</name>
    <dbReference type="NCBI Taxonomy" id="1215385"/>
    <lineage>
        <taxon>Bacteria</taxon>
        <taxon>Bacillati</taxon>
        <taxon>Bacillota</taxon>
        <taxon>Bacilli</taxon>
        <taxon>Bacillales</taxon>
        <taxon>Paenibacillaceae</taxon>
        <taxon>Paenibacillus</taxon>
    </lineage>
</organism>
<dbReference type="PROSITE" id="PS50885">
    <property type="entry name" value="HAMP"/>
    <property type="match status" value="1"/>
</dbReference>
<keyword evidence="4 10" id="KW-0808">Transferase</keyword>
<feature type="region of interest" description="Disordered" evidence="7">
    <location>
        <begin position="608"/>
        <end position="639"/>
    </location>
</feature>
<dbReference type="GO" id="GO:0004673">
    <property type="term" value="F:protein histidine kinase activity"/>
    <property type="evidence" value="ECO:0007669"/>
    <property type="project" value="UniProtKB-EC"/>
</dbReference>
<dbReference type="InterPro" id="IPR036890">
    <property type="entry name" value="HATPase_C_sf"/>
</dbReference>
<proteinExistence type="predicted"/>
<keyword evidence="2" id="KW-1003">Cell membrane</keyword>
<dbReference type="RefSeq" id="WP_138790117.1">
    <property type="nucleotide sequence ID" value="NZ_JBHTGQ010000015.1"/>
</dbReference>
<sequence>MSGVRRFRTSIRDKLILFLLAAIALPTLSSIAFTYAYTKHSVENNAIRENTELMRQGAANLRSYLDSLNRASLLVYNDMNNPRSLFKLLESGATDYATEMEIASGLRAVAQAARGQHQIALYSVRAGQTYIVSAGKLFKGASSTGLKPASERFDAQLEPTHPSHGYGAEMLSYEPPKQVLSLHRPVYRIPRRDLLGWLSIDVRIEKLLEIVGGLYDPEREELYILDHDGRVLLGPDPGQWGKPLGQADWIGSLSRPEGGYLEWSDSDFSGMLIYTKIEEPFTQLQLVKRIPYSTLYAEARRLAGINAAVLAGFLVLALAATVWISVRMTEPIRRLIRSVNQIQSGNLEAPIDVEGRDEIGTLARKFRDMMHSINRLILREYRLELANKTNQLRALQAQVNPHFLYNALQSIGTQALKQNAPDVYGSLTQLAKMMRYSMDTSSTLVPLQAELEHVRSYLELQRMRFGSRMEARIEAPEEALTRPIPKMTLQPVVENAFKHAFPDGPAQGRVTILSRDDPWLGVWDLVVEDNGIGLNQSELAAIRHKLAAAVAVRPASGGEGGAAEEREGSGIGLPNVLLRLRYLIDENCRVILEPGENGQGLRVTLRLPLPSGAGQAGPEQAEEQEGRGGLTQDDRVDRG</sequence>
<dbReference type="InterPro" id="IPR003594">
    <property type="entry name" value="HATPase_dom"/>
</dbReference>
<evidence type="ECO:0000256" key="6">
    <source>
        <dbReference type="ARBA" id="ARBA00023136"/>
    </source>
</evidence>
<keyword evidence="6 8" id="KW-0472">Membrane</keyword>
<evidence type="ECO:0000313" key="11">
    <source>
        <dbReference type="Proteomes" id="UP001596528"/>
    </source>
</evidence>
<dbReference type="InterPro" id="IPR050640">
    <property type="entry name" value="Bact_2-comp_sensor_kinase"/>
</dbReference>
<dbReference type="InterPro" id="IPR003660">
    <property type="entry name" value="HAMP_dom"/>
</dbReference>
<gene>
    <name evidence="10" type="ORF">ACFQWB_06900</name>
</gene>
<protein>
    <submittedName>
        <fullName evidence="10">Sensor histidine kinase</fullName>
        <ecNumber evidence="10">2.7.13.3</ecNumber>
    </submittedName>
</protein>
<evidence type="ECO:0000256" key="4">
    <source>
        <dbReference type="ARBA" id="ARBA00022679"/>
    </source>
</evidence>
<dbReference type="SUPFAM" id="SSF55874">
    <property type="entry name" value="ATPase domain of HSP90 chaperone/DNA topoisomerase II/histidine kinase"/>
    <property type="match status" value="1"/>
</dbReference>
<keyword evidence="8" id="KW-0812">Transmembrane</keyword>
<dbReference type="Pfam" id="PF00672">
    <property type="entry name" value="HAMP"/>
    <property type="match status" value="1"/>
</dbReference>
<dbReference type="Gene3D" id="1.10.8.500">
    <property type="entry name" value="HAMP domain in histidine kinase"/>
    <property type="match status" value="1"/>
</dbReference>
<evidence type="ECO:0000256" key="5">
    <source>
        <dbReference type="ARBA" id="ARBA00022777"/>
    </source>
</evidence>
<dbReference type="Gene3D" id="3.30.450.20">
    <property type="entry name" value="PAS domain"/>
    <property type="match status" value="1"/>
</dbReference>
<comment type="caution">
    <text evidence="10">The sequence shown here is derived from an EMBL/GenBank/DDBJ whole genome shotgun (WGS) entry which is preliminary data.</text>
</comment>
<evidence type="ECO:0000259" key="9">
    <source>
        <dbReference type="PROSITE" id="PS50885"/>
    </source>
</evidence>
<evidence type="ECO:0000313" key="10">
    <source>
        <dbReference type="EMBL" id="MFC7749666.1"/>
    </source>
</evidence>
<evidence type="ECO:0000256" key="2">
    <source>
        <dbReference type="ARBA" id="ARBA00022475"/>
    </source>
</evidence>
<feature type="transmembrane region" description="Helical" evidence="8">
    <location>
        <begin position="303"/>
        <end position="326"/>
    </location>
</feature>
<evidence type="ECO:0000256" key="3">
    <source>
        <dbReference type="ARBA" id="ARBA00022553"/>
    </source>
</evidence>
<evidence type="ECO:0000256" key="8">
    <source>
        <dbReference type="SAM" id="Phobius"/>
    </source>
</evidence>
<dbReference type="Pfam" id="PF06580">
    <property type="entry name" value="His_kinase"/>
    <property type="match status" value="1"/>
</dbReference>
<dbReference type="SMART" id="SM00304">
    <property type="entry name" value="HAMP"/>
    <property type="match status" value="1"/>
</dbReference>
<dbReference type="Proteomes" id="UP001596528">
    <property type="component" value="Unassembled WGS sequence"/>
</dbReference>
<name>A0ABW2V304_9BACL</name>
<keyword evidence="11" id="KW-1185">Reference proteome</keyword>
<dbReference type="EC" id="2.7.13.3" evidence="10"/>
<dbReference type="CDD" id="cd06225">
    <property type="entry name" value="HAMP"/>
    <property type="match status" value="1"/>
</dbReference>
<dbReference type="Pfam" id="PF02518">
    <property type="entry name" value="HATPase_c"/>
    <property type="match status" value="1"/>
</dbReference>
<reference evidence="11" key="1">
    <citation type="journal article" date="2019" name="Int. J. Syst. Evol. Microbiol.">
        <title>The Global Catalogue of Microorganisms (GCM) 10K type strain sequencing project: providing services to taxonomists for standard genome sequencing and annotation.</title>
        <authorList>
            <consortium name="The Broad Institute Genomics Platform"/>
            <consortium name="The Broad Institute Genome Sequencing Center for Infectious Disease"/>
            <person name="Wu L."/>
            <person name="Ma J."/>
        </authorList>
    </citation>
    <scope>NUCLEOTIDE SEQUENCE [LARGE SCALE GENOMIC DNA]</scope>
    <source>
        <strain evidence="11">JCM 18657</strain>
    </source>
</reference>
<comment type="subcellular location">
    <subcellularLocation>
        <location evidence="1">Cell membrane</location>
        <topology evidence="1">Multi-pass membrane protein</topology>
    </subcellularLocation>
</comment>
<feature type="domain" description="HAMP" evidence="9">
    <location>
        <begin position="326"/>
        <end position="378"/>
    </location>
</feature>
<keyword evidence="3" id="KW-0597">Phosphoprotein</keyword>
<keyword evidence="5 10" id="KW-0418">Kinase</keyword>
<dbReference type="PANTHER" id="PTHR34220">
    <property type="entry name" value="SENSOR HISTIDINE KINASE YPDA"/>
    <property type="match status" value="1"/>
</dbReference>
<dbReference type="SUPFAM" id="SSF158472">
    <property type="entry name" value="HAMP domain-like"/>
    <property type="match status" value="1"/>
</dbReference>
<evidence type="ECO:0000256" key="7">
    <source>
        <dbReference type="SAM" id="MobiDB-lite"/>
    </source>
</evidence>
<evidence type="ECO:0000256" key="1">
    <source>
        <dbReference type="ARBA" id="ARBA00004651"/>
    </source>
</evidence>
<dbReference type="EMBL" id="JBHTGQ010000015">
    <property type="protein sequence ID" value="MFC7749666.1"/>
    <property type="molecule type" value="Genomic_DNA"/>
</dbReference>
<accession>A0ABW2V304</accession>